<proteinExistence type="predicted"/>
<accession>A0ABD3H955</accession>
<evidence type="ECO:0000313" key="2">
    <source>
        <dbReference type="EMBL" id="KAL3686795.1"/>
    </source>
</evidence>
<sequence>MGENQLAPTFFLEPTPKCYKKARKQVVEETTDDDSTLLEETEKKPPIEAQAILLETAYHMCEKPKEVNDLISAKYLETLLSKVEDVTRILELEGLLEASGIAAPKRSDGGHTRAFTEVVQAQLGELSRILSIIEGDGPTSAIAFTAEEPTEMLAPVPLPTEGDSILSAGSSGR</sequence>
<feature type="compositionally biased region" description="Acidic residues" evidence="1">
    <location>
        <begin position="29"/>
        <end position="39"/>
    </location>
</feature>
<dbReference type="EMBL" id="JBJQOH010000004">
    <property type="protein sequence ID" value="KAL3686795.1"/>
    <property type="molecule type" value="Genomic_DNA"/>
</dbReference>
<organism evidence="2 3">
    <name type="scientific">Riccia sorocarpa</name>
    <dbReference type="NCBI Taxonomy" id="122646"/>
    <lineage>
        <taxon>Eukaryota</taxon>
        <taxon>Viridiplantae</taxon>
        <taxon>Streptophyta</taxon>
        <taxon>Embryophyta</taxon>
        <taxon>Marchantiophyta</taxon>
        <taxon>Marchantiopsida</taxon>
        <taxon>Marchantiidae</taxon>
        <taxon>Marchantiales</taxon>
        <taxon>Ricciaceae</taxon>
        <taxon>Riccia</taxon>
    </lineage>
</organism>
<evidence type="ECO:0000313" key="3">
    <source>
        <dbReference type="Proteomes" id="UP001633002"/>
    </source>
</evidence>
<comment type="caution">
    <text evidence="2">The sequence shown here is derived from an EMBL/GenBank/DDBJ whole genome shotgun (WGS) entry which is preliminary data.</text>
</comment>
<keyword evidence="3" id="KW-1185">Reference proteome</keyword>
<protein>
    <submittedName>
        <fullName evidence="2">Uncharacterized protein</fullName>
    </submittedName>
</protein>
<reference evidence="2 3" key="1">
    <citation type="submission" date="2024-09" db="EMBL/GenBank/DDBJ databases">
        <title>Chromosome-scale assembly of Riccia sorocarpa.</title>
        <authorList>
            <person name="Paukszto L."/>
        </authorList>
    </citation>
    <scope>NUCLEOTIDE SEQUENCE [LARGE SCALE GENOMIC DNA]</scope>
    <source>
        <strain evidence="2">LP-2024</strain>
        <tissue evidence="2">Aerial parts of the thallus</tissue>
    </source>
</reference>
<dbReference type="Proteomes" id="UP001633002">
    <property type="component" value="Unassembled WGS sequence"/>
</dbReference>
<feature type="region of interest" description="Disordered" evidence="1">
    <location>
        <begin position="154"/>
        <end position="173"/>
    </location>
</feature>
<name>A0ABD3H955_9MARC</name>
<feature type="region of interest" description="Disordered" evidence="1">
    <location>
        <begin position="23"/>
        <end position="42"/>
    </location>
</feature>
<dbReference type="AlphaFoldDB" id="A0ABD3H955"/>
<evidence type="ECO:0000256" key="1">
    <source>
        <dbReference type="SAM" id="MobiDB-lite"/>
    </source>
</evidence>
<gene>
    <name evidence="2" type="ORF">R1sor_013104</name>
</gene>